<evidence type="ECO:0000313" key="2">
    <source>
        <dbReference type="EMBL" id="MBJ8339401.1"/>
    </source>
</evidence>
<evidence type="ECO:0000259" key="1">
    <source>
        <dbReference type="PROSITE" id="PS51729"/>
    </source>
</evidence>
<accession>A0A934NQ68</accession>
<dbReference type="InterPro" id="IPR031165">
    <property type="entry name" value="GNAT_YJDJ"/>
</dbReference>
<dbReference type="Proteomes" id="UP000655868">
    <property type="component" value="Unassembled WGS sequence"/>
</dbReference>
<name>A0A934NQ68_9NOCA</name>
<dbReference type="InterPro" id="IPR045057">
    <property type="entry name" value="Gcn5-rel_NAT"/>
</dbReference>
<comment type="caution">
    <text evidence="2">The sequence shown here is derived from an EMBL/GenBank/DDBJ whole genome shotgun (WGS) entry which is preliminary data.</text>
</comment>
<dbReference type="EMBL" id="JAEMNV010000003">
    <property type="protein sequence ID" value="MBJ8339401.1"/>
    <property type="molecule type" value="Genomic_DNA"/>
</dbReference>
<sequence length="109" mass="11974">MAVRNAPDRHRFEILVGDDVAGFTEYIDEGGQRIFFHTEVDDRFAGQGLASVLVTAALNETRTAGKRIVPICPYVASYLKKHNDFDDIADEVTPAAMRAVKAFKKASSA</sequence>
<reference evidence="2" key="1">
    <citation type="submission" date="2020-12" db="EMBL/GenBank/DDBJ databases">
        <title>Antrihabitans popcorni sp. nov. and Antrihabitans auranticaus sp. nov., isolated from a larva cave.</title>
        <authorList>
            <person name="Lee S.D."/>
            <person name="Kim I.S."/>
        </authorList>
    </citation>
    <scope>NUCLEOTIDE SEQUENCE</scope>
    <source>
        <strain evidence="2">YC3-6</strain>
    </source>
</reference>
<dbReference type="PANTHER" id="PTHR31435">
    <property type="entry name" value="PROTEIN NATD1"/>
    <property type="match status" value="1"/>
</dbReference>
<feature type="domain" description="N-acetyltransferase" evidence="1">
    <location>
        <begin position="4"/>
        <end position="90"/>
    </location>
</feature>
<proteinExistence type="predicted"/>
<dbReference type="PANTHER" id="PTHR31435:SF10">
    <property type="entry name" value="BSR4717 PROTEIN"/>
    <property type="match status" value="1"/>
</dbReference>
<dbReference type="AlphaFoldDB" id="A0A934NQ68"/>
<dbReference type="RefSeq" id="WP_199704120.1">
    <property type="nucleotide sequence ID" value="NZ_JAEMNV010000003.1"/>
</dbReference>
<dbReference type="Gene3D" id="3.40.630.30">
    <property type="match status" value="1"/>
</dbReference>
<dbReference type="InterPro" id="IPR016181">
    <property type="entry name" value="Acyl_CoA_acyltransferase"/>
</dbReference>
<evidence type="ECO:0000313" key="3">
    <source>
        <dbReference type="Proteomes" id="UP000655868"/>
    </source>
</evidence>
<dbReference type="PROSITE" id="PS51729">
    <property type="entry name" value="GNAT_YJDJ"/>
    <property type="match status" value="1"/>
</dbReference>
<keyword evidence="3" id="KW-1185">Reference proteome</keyword>
<gene>
    <name evidence="2" type="ORF">JGU71_10920</name>
</gene>
<organism evidence="2 3">
    <name type="scientific">Antrihabitans stalagmiti</name>
    <dbReference type="NCBI Taxonomy" id="2799499"/>
    <lineage>
        <taxon>Bacteria</taxon>
        <taxon>Bacillati</taxon>
        <taxon>Actinomycetota</taxon>
        <taxon>Actinomycetes</taxon>
        <taxon>Mycobacteriales</taxon>
        <taxon>Nocardiaceae</taxon>
        <taxon>Antrihabitans</taxon>
    </lineage>
</organism>
<dbReference type="SUPFAM" id="SSF55729">
    <property type="entry name" value="Acyl-CoA N-acyltransferases (Nat)"/>
    <property type="match status" value="1"/>
</dbReference>
<dbReference type="Pfam" id="PF14542">
    <property type="entry name" value="Acetyltransf_CG"/>
    <property type="match status" value="1"/>
</dbReference>
<protein>
    <submittedName>
        <fullName evidence="2">N-acetyltransferase</fullName>
    </submittedName>
</protein>